<evidence type="ECO:0000256" key="2">
    <source>
        <dbReference type="ARBA" id="ARBA00023002"/>
    </source>
</evidence>
<dbReference type="PANTHER" id="PTHR24320:SF262">
    <property type="entry name" value="DEHYDROGENASE"/>
    <property type="match status" value="1"/>
</dbReference>
<dbReference type="GO" id="GO:0016491">
    <property type="term" value="F:oxidoreductase activity"/>
    <property type="evidence" value="ECO:0007669"/>
    <property type="project" value="UniProtKB-KW"/>
</dbReference>
<evidence type="ECO:0000256" key="1">
    <source>
        <dbReference type="ARBA" id="ARBA00006484"/>
    </source>
</evidence>
<protein>
    <submittedName>
        <fullName evidence="3">Ww domain-containing oxidoreductase</fullName>
    </submittedName>
</protein>
<sequence length="346" mass="37767">MSTASEMLLAGKIALVTGATSGIGLETASALAGLGVTVILGARNSSKAEDVAELIRKRHQGAQVEVGPELDLKSLDSVRNFAAEYEAKGKPLHILVNNAGANFSRPWRTAEEVTGLVQVNYLGAFALTRLMEKQLVSSAPARVVNVSSITHRFVKIPDVHEFLYNWKKGTYAHTKLANVLFSRELHKRLHSHGVDSCAVDPGGVNSSIWDRGGIFSRPPLRNVIHAVYAPPSDGAKSVVHAAVAPWTSKNKYDHYTFARGMFANPLVTWNRGPGTGFLRSVEMKLFMGTALASSLLDWPLRWLSRHLLCSRTVRVASSPSSMDDRISSELWQTSCRIVSVPDRINT</sequence>
<gene>
    <name evidence="3" type="ORF">TSPGSL018_7993</name>
</gene>
<reference evidence="3" key="1">
    <citation type="submission" date="2014-05" db="EMBL/GenBank/DDBJ databases">
        <title>The transcriptome of the halophilic microalga Tetraselmis sp. GSL018 isolated from the Great Salt Lake, Utah.</title>
        <authorList>
            <person name="Jinkerson R.E."/>
            <person name="D'Adamo S."/>
            <person name="Posewitz M.C."/>
        </authorList>
    </citation>
    <scope>NUCLEOTIDE SEQUENCE</scope>
    <source>
        <strain evidence="3">GSL018</strain>
    </source>
</reference>
<dbReference type="Pfam" id="PF00106">
    <property type="entry name" value="adh_short"/>
    <property type="match status" value="1"/>
</dbReference>
<proteinExistence type="inferred from homology"/>
<dbReference type="InterPro" id="IPR002347">
    <property type="entry name" value="SDR_fam"/>
</dbReference>
<dbReference type="PRINTS" id="PR00081">
    <property type="entry name" value="GDHRDH"/>
</dbReference>
<keyword evidence="2" id="KW-0560">Oxidoreductase</keyword>
<dbReference type="SUPFAM" id="SSF51735">
    <property type="entry name" value="NAD(P)-binding Rossmann-fold domains"/>
    <property type="match status" value="1"/>
</dbReference>
<dbReference type="PANTHER" id="PTHR24320">
    <property type="entry name" value="RETINOL DEHYDROGENASE"/>
    <property type="match status" value="1"/>
</dbReference>
<accession>A0A061SEA7</accession>
<organism evidence="3">
    <name type="scientific">Tetraselmis sp. GSL018</name>
    <dbReference type="NCBI Taxonomy" id="582737"/>
    <lineage>
        <taxon>Eukaryota</taxon>
        <taxon>Viridiplantae</taxon>
        <taxon>Chlorophyta</taxon>
        <taxon>core chlorophytes</taxon>
        <taxon>Chlorodendrophyceae</taxon>
        <taxon>Chlorodendrales</taxon>
        <taxon>Chlorodendraceae</taxon>
        <taxon>Tetraselmis</taxon>
    </lineage>
</organism>
<dbReference type="AlphaFoldDB" id="A0A061SEA7"/>
<dbReference type="Gene3D" id="3.40.50.720">
    <property type="entry name" value="NAD(P)-binding Rossmann-like Domain"/>
    <property type="match status" value="1"/>
</dbReference>
<evidence type="ECO:0000313" key="3">
    <source>
        <dbReference type="EMBL" id="JAC81409.1"/>
    </source>
</evidence>
<name>A0A061SEA7_9CHLO</name>
<dbReference type="InterPro" id="IPR036291">
    <property type="entry name" value="NAD(P)-bd_dom_sf"/>
</dbReference>
<comment type="similarity">
    <text evidence="1">Belongs to the short-chain dehydrogenases/reductases (SDR) family.</text>
</comment>
<dbReference type="EMBL" id="GBEZ01003753">
    <property type="protein sequence ID" value="JAC81409.1"/>
    <property type="molecule type" value="Transcribed_RNA"/>
</dbReference>